<protein>
    <submittedName>
        <fullName evidence="1">Uncharacterized protein</fullName>
    </submittedName>
</protein>
<comment type="caution">
    <text evidence="1">The sequence shown here is derived from an EMBL/GenBank/DDBJ whole genome shotgun (WGS) entry which is preliminary data.</text>
</comment>
<dbReference type="AlphaFoldDB" id="A0A1J5P9X0"/>
<gene>
    <name evidence="1" type="ORF">GALL_504100</name>
</gene>
<name>A0A1J5P9X0_9ZZZZ</name>
<accession>A0A1J5P9X0</accession>
<reference evidence="1" key="1">
    <citation type="submission" date="2016-10" db="EMBL/GenBank/DDBJ databases">
        <title>Sequence of Gallionella enrichment culture.</title>
        <authorList>
            <person name="Poehlein A."/>
            <person name="Muehling M."/>
            <person name="Daniel R."/>
        </authorList>
    </citation>
    <scope>NUCLEOTIDE SEQUENCE</scope>
</reference>
<evidence type="ECO:0000313" key="1">
    <source>
        <dbReference type="EMBL" id="OIQ68002.1"/>
    </source>
</evidence>
<organism evidence="1">
    <name type="scientific">mine drainage metagenome</name>
    <dbReference type="NCBI Taxonomy" id="410659"/>
    <lineage>
        <taxon>unclassified sequences</taxon>
        <taxon>metagenomes</taxon>
        <taxon>ecological metagenomes</taxon>
    </lineage>
</organism>
<proteinExistence type="predicted"/>
<sequence>MLDSGVGLTFGHAHAFAEQLEVVNQRFHAGLHLFPRRRRHLVVFGDHRAGIRAQPVRALFDDAVGLAHLFHADKIAVVAVAVLADRNVEIQAIVDVVGLGLAQIPCHARAAQHRSGHAQVHRPLGGNDPDADRALLPDAVVGQQGFVFIDIGRKAPGEVVDEIEQRTLAVLVEIVDRARVADLGLAVLRHAVRQVAVHATGAEIGSVHARTRHRLVHVEQVFALAEGVQKNGHRPAVEAMRTQPHQVVEEAGDFGEHHPDVLPTQRHLDAQQLFDRQAVGVFVAHHRHVVEAVHVGQRLDIGLVLGQFFRGAVEQADVRIGTLHHFAVEFEHQAQHAVGRRVLRPEVQGVVLDVGHVSVPNHSPGHHILARG</sequence>
<dbReference type="EMBL" id="MLJW01005564">
    <property type="protein sequence ID" value="OIQ68002.1"/>
    <property type="molecule type" value="Genomic_DNA"/>
</dbReference>